<evidence type="ECO:0000313" key="3">
    <source>
        <dbReference type="Proteomes" id="UP000887564"/>
    </source>
</evidence>
<keyword evidence="2" id="KW-0732">Signal</keyword>
<evidence type="ECO:0000256" key="1">
    <source>
        <dbReference type="SAM" id="MobiDB-lite"/>
    </source>
</evidence>
<feature type="region of interest" description="Disordered" evidence="1">
    <location>
        <begin position="27"/>
        <end position="51"/>
    </location>
</feature>
<evidence type="ECO:0000256" key="2">
    <source>
        <dbReference type="SAM" id="SignalP"/>
    </source>
</evidence>
<organism evidence="3 4">
    <name type="scientific">Parascaris equorum</name>
    <name type="common">Equine roundworm</name>
    <dbReference type="NCBI Taxonomy" id="6256"/>
    <lineage>
        <taxon>Eukaryota</taxon>
        <taxon>Metazoa</taxon>
        <taxon>Ecdysozoa</taxon>
        <taxon>Nematoda</taxon>
        <taxon>Chromadorea</taxon>
        <taxon>Rhabditida</taxon>
        <taxon>Spirurina</taxon>
        <taxon>Ascaridomorpha</taxon>
        <taxon>Ascaridoidea</taxon>
        <taxon>Ascarididae</taxon>
        <taxon>Parascaris</taxon>
    </lineage>
</organism>
<dbReference type="Proteomes" id="UP000887564">
    <property type="component" value="Unplaced"/>
</dbReference>
<dbReference type="WBParaSite" id="PEQ_0001409301-mRNA-1">
    <property type="protein sequence ID" value="PEQ_0001409301-mRNA-1"/>
    <property type="gene ID" value="PEQ_0001409301"/>
</dbReference>
<reference evidence="4" key="1">
    <citation type="submission" date="2022-11" db="UniProtKB">
        <authorList>
            <consortium name="WormBaseParasite"/>
        </authorList>
    </citation>
    <scope>IDENTIFICATION</scope>
</reference>
<keyword evidence="3" id="KW-1185">Reference proteome</keyword>
<feature type="chain" id="PRO_5037571662" evidence="2">
    <location>
        <begin position="25"/>
        <end position="77"/>
    </location>
</feature>
<accession>A0A914SA11</accession>
<name>A0A914SA11_PAREQ</name>
<evidence type="ECO:0000313" key="4">
    <source>
        <dbReference type="WBParaSite" id="PEQ_0001409301-mRNA-1"/>
    </source>
</evidence>
<sequence length="77" mass="8234">MAHFNKFCISTVIFTVFIFLHSNAADPPPGPPPPGPPPPGPPPPGFPPPGPPPKVEHYVHVVSFAQMSTFGCYLLMD</sequence>
<dbReference type="AlphaFoldDB" id="A0A914SA11"/>
<proteinExistence type="predicted"/>
<protein>
    <submittedName>
        <fullName evidence="4">Uncharacterized protein</fullName>
    </submittedName>
</protein>
<feature type="signal peptide" evidence="2">
    <location>
        <begin position="1"/>
        <end position="24"/>
    </location>
</feature>